<sequence length="78" mass="8851">MIGMARTDSRRRMLESATDLFGRQGRPTTGPTSASGALFVQLRQTCRETGPRKQIRRDVTPPQSIATHLRTTVEREYF</sequence>
<evidence type="ECO:0000313" key="3">
    <source>
        <dbReference type="Proteomes" id="UP000285112"/>
    </source>
</evidence>
<dbReference type="AlphaFoldDB" id="A0A419I6U3"/>
<feature type="region of interest" description="Disordered" evidence="1">
    <location>
        <begin position="17"/>
        <end position="36"/>
    </location>
</feature>
<accession>A0A419I6U3</accession>
<dbReference type="EMBL" id="QZFV01000070">
    <property type="protein sequence ID" value="RJQ87060.1"/>
    <property type="molecule type" value="Genomic_DNA"/>
</dbReference>
<reference evidence="2 3" key="1">
    <citation type="submission" date="2018-09" db="EMBL/GenBank/DDBJ databases">
        <title>YIM PH 21725 draft genome.</title>
        <authorList>
            <person name="Miao C."/>
        </authorList>
    </citation>
    <scope>NUCLEOTIDE SEQUENCE [LARGE SCALE GENOMIC DNA]</scope>
    <source>
        <strain evidence="3">YIM PH21725</strain>
    </source>
</reference>
<dbReference type="Proteomes" id="UP000285112">
    <property type="component" value="Unassembled WGS sequence"/>
</dbReference>
<comment type="caution">
    <text evidence="2">The sequence shown here is derived from an EMBL/GenBank/DDBJ whole genome shotgun (WGS) entry which is preliminary data.</text>
</comment>
<name>A0A419I6U3_9PSEU</name>
<proteinExistence type="predicted"/>
<gene>
    <name evidence="2" type="ORF">D5S19_10465</name>
</gene>
<evidence type="ECO:0000256" key="1">
    <source>
        <dbReference type="SAM" id="MobiDB-lite"/>
    </source>
</evidence>
<protein>
    <submittedName>
        <fullName evidence="2">Uncharacterized protein</fullName>
    </submittedName>
</protein>
<keyword evidence="3" id="KW-1185">Reference proteome</keyword>
<organism evidence="2 3">
    <name type="scientific">Amycolatopsis panacis</name>
    <dbReference type="NCBI Taxonomy" id="2340917"/>
    <lineage>
        <taxon>Bacteria</taxon>
        <taxon>Bacillati</taxon>
        <taxon>Actinomycetota</taxon>
        <taxon>Actinomycetes</taxon>
        <taxon>Pseudonocardiales</taxon>
        <taxon>Pseudonocardiaceae</taxon>
        <taxon>Amycolatopsis</taxon>
    </lineage>
</organism>
<feature type="compositionally biased region" description="Polar residues" evidence="1">
    <location>
        <begin position="26"/>
        <end position="35"/>
    </location>
</feature>
<evidence type="ECO:0000313" key="2">
    <source>
        <dbReference type="EMBL" id="RJQ87060.1"/>
    </source>
</evidence>